<organism evidence="2 3">
    <name type="scientific">candidate division CPR3 bacterium 4484_211</name>
    <dbReference type="NCBI Taxonomy" id="1968527"/>
    <lineage>
        <taxon>Bacteria</taxon>
        <taxon>Bacteria division CPR3</taxon>
    </lineage>
</organism>
<evidence type="ECO:0008006" key="4">
    <source>
        <dbReference type="Google" id="ProtNLM"/>
    </source>
</evidence>
<proteinExistence type="predicted"/>
<dbReference type="AlphaFoldDB" id="A0A1W9NXS7"/>
<dbReference type="STRING" id="1968527.B5M47_02590"/>
<accession>A0A1W9NXS7</accession>
<reference evidence="3" key="1">
    <citation type="submission" date="2017-03" db="EMBL/GenBank/DDBJ databases">
        <title>Novel pathways for hydrocarbon cycling and metabolic interdependencies in hydrothermal sediment communities.</title>
        <authorList>
            <person name="Dombrowski N."/>
            <person name="Seitz K."/>
            <person name="Teske A."/>
            <person name="Baker B."/>
        </authorList>
    </citation>
    <scope>NUCLEOTIDE SEQUENCE [LARGE SCALE GENOMIC DNA]</scope>
</reference>
<dbReference type="Proteomes" id="UP000192520">
    <property type="component" value="Unassembled WGS sequence"/>
</dbReference>
<dbReference type="EMBL" id="MZGJ01000013">
    <property type="protein sequence ID" value="OQX50928.1"/>
    <property type="molecule type" value="Genomic_DNA"/>
</dbReference>
<comment type="caution">
    <text evidence="2">The sequence shown here is derived from an EMBL/GenBank/DDBJ whole genome shotgun (WGS) entry which is preliminary data.</text>
</comment>
<feature type="region of interest" description="Disordered" evidence="1">
    <location>
        <begin position="80"/>
        <end position="101"/>
    </location>
</feature>
<evidence type="ECO:0000256" key="1">
    <source>
        <dbReference type="SAM" id="MobiDB-lite"/>
    </source>
</evidence>
<evidence type="ECO:0000313" key="3">
    <source>
        <dbReference type="Proteomes" id="UP000192520"/>
    </source>
</evidence>
<evidence type="ECO:0000313" key="2">
    <source>
        <dbReference type="EMBL" id="OQX50928.1"/>
    </source>
</evidence>
<gene>
    <name evidence="2" type="ORF">B5M47_02590</name>
</gene>
<feature type="compositionally biased region" description="Basic residues" evidence="1">
    <location>
        <begin position="89"/>
        <end position="101"/>
    </location>
</feature>
<protein>
    <recommendedName>
        <fullName evidence="4">PSP1 C-terminal domain-containing protein</fullName>
    </recommendedName>
</protein>
<sequence>MKPLNEKNTLGKQNISHLCSHLGGIGTCGRILCCRKFLKRPLHEEVNLTPEEKQDLPVGLCGQPKCCALWERKIASPPLASKKELPKKEKTRKKMVRRIVK</sequence>
<name>A0A1W9NXS7_UNCC3</name>